<dbReference type="Proteomes" id="UP000825228">
    <property type="component" value="Unassembled WGS sequence"/>
</dbReference>
<sequence>MTDSGFDRRRLLLGGLGAASLPLVAAACARDDGAGGSDPAEFANASIGDAPAARNVRDFGATGDGTTDDTAAIARAFDGLTGPTAVYLPTGTYRVTSWPAMPDYATLSGDGADVTTVLYEQNGTLIELRDAQRVNFRRMGFFLTGPTATGIVLAGCFRCSFDSVTIRGNHSSATFPQFVEQRGIVLSDNTGGTTLTNCDINNFGIGLTTRTIQNYVTASKFTSNRVGVLGTGGDFTAGLALTNVEFVSDNDRNTTDKHLVVDGPANDWWLTNVWFEGSDVAVSVGSPDVGGPSQFGMVNCKVAARTTCIELRYCRQPYLANVILDPDPNSTPAEVVIDPVHTPTGTAINLISGANDDVDFAAFPPDWTVIGRGAAAGATYSGTVVARATGTDDLIRTERDGRTTAVVRPDGTWVSDDPEAGVVLKDSDGGYWRLVVGTDGALRTDSLGRTRP</sequence>
<gene>
    <name evidence="2" type="ORF">HQ603_15240</name>
</gene>
<dbReference type="InterPro" id="IPR012334">
    <property type="entry name" value="Pectin_lyas_fold"/>
</dbReference>
<dbReference type="Gene3D" id="2.160.20.10">
    <property type="entry name" value="Single-stranded right-handed beta-helix, Pectin lyase-like"/>
    <property type="match status" value="1"/>
</dbReference>
<feature type="domain" description="Rhamnogalacturonase A/B/Epimerase-like pectate lyase" evidence="1">
    <location>
        <begin position="54"/>
        <end position="225"/>
    </location>
</feature>
<protein>
    <submittedName>
        <fullName evidence="2">Mannuronan epimerase</fullName>
    </submittedName>
</protein>
<dbReference type="InterPro" id="IPR024535">
    <property type="entry name" value="RHGA/B-epi-like_pectate_lyase"/>
</dbReference>
<dbReference type="InterPro" id="IPR011050">
    <property type="entry name" value="Pectin_lyase_fold/virulence"/>
</dbReference>
<evidence type="ECO:0000313" key="2">
    <source>
        <dbReference type="EMBL" id="MBY6368108.1"/>
    </source>
</evidence>
<dbReference type="PROSITE" id="PS51318">
    <property type="entry name" value="TAT"/>
    <property type="match status" value="1"/>
</dbReference>
<dbReference type="Pfam" id="PF12708">
    <property type="entry name" value="Pect-lyase_RHGA_epim"/>
    <property type="match status" value="1"/>
</dbReference>
<name>A0ABS7P6T4_9NOCA</name>
<keyword evidence="3" id="KW-1185">Reference proteome</keyword>
<dbReference type="EMBL" id="JABUBU010000018">
    <property type="protein sequence ID" value="MBY6368108.1"/>
    <property type="molecule type" value="Genomic_DNA"/>
</dbReference>
<evidence type="ECO:0000259" key="1">
    <source>
        <dbReference type="Pfam" id="PF12708"/>
    </source>
</evidence>
<comment type="caution">
    <text evidence="2">The sequence shown here is derived from an EMBL/GenBank/DDBJ whole genome shotgun (WGS) entry which is preliminary data.</text>
</comment>
<dbReference type="SUPFAM" id="SSF51126">
    <property type="entry name" value="Pectin lyase-like"/>
    <property type="match status" value="1"/>
</dbReference>
<dbReference type="RefSeq" id="WP_222685515.1">
    <property type="nucleotide sequence ID" value="NZ_JABUBT010000047.1"/>
</dbReference>
<organism evidence="2 3">
    <name type="scientific">Rhodococcoides corynebacterioides</name>
    <dbReference type="NCBI Taxonomy" id="53972"/>
    <lineage>
        <taxon>Bacteria</taxon>
        <taxon>Bacillati</taxon>
        <taxon>Actinomycetota</taxon>
        <taxon>Actinomycetes</taxon>
        <taxon>Mycobacteriales</taxon>
        <taxon>Nocardiaceae</taxon>
        <taxon>Rhodococcoides</taxon>
    </lineage>
</organism>
<accession>A0ABS7P6T4</accession>
<evidence type="ECO:0000313" key="3">
    <source>
        <dbReference type="Proteomes" id="UP000825228"/>
    </source>
</evidence>
<dbReference type="InterPro" id="IPR006311">
    <property type="entry name" value="TAT_signal"/>
</dbReference>
<proteinExistence type="predicted"/>
<reference evidence="2 3" key="1">
    <citation type="submission" date="2020-06" db="EMBL/GenBank/DDBJ databases">
        <title>Taxonomy, biology and ecology of Rhodococcus bacteria occurring in California pistachio and other woody hosts as revealed by genome sequence analyses.</title>
        <authorList>
            <person name="Gai Y."/>
            <person name="Riely B."/>
        </authorList>
    </citation>
    <scope>NUCLEOTIDE SEQUENCE [LARGE SCALE GENOMIC DNA]</scope>
    <source>
        <strain evidence="2 3">BP-281</strain>
    </source>
</reference>